<feature type="domain" description="Sec39" evidence="6">
    <location>
        <begin position="182"/>
        <end position="886"/>
    </location>
</feature>
<keyword evidence="8" id="KW-1185">Reference proteome</keyword>
<gene>
    <name evidence="7" type="ORF">BDN70DRAFT_923870</name>
</gene>
<keyword evidence="3" id="KW-0256">Endoplasmic reticulum</keyword>
<sequence>MSASNHNAWLNLDDDELTDDAVNTLLAPIHNDLWVTSACVDRILNDTPVQHTLLTLGLSRTDRVIERCTNLAALASPSPQGANSKLDTLLHHFQNTPTDALLCYLRSVLLRRLDRLSTYMELEKVFPKHIEVEIEDVIEEWEDDPWADGNATSSSSRPTPPSNPTQPPPVSFADFLQNDLLWSACELAALEAFDSLRILQQKHNAELWPARFKIQSCIPEHAHPSDSSNTFPSLDPSLNRETVSIAAKWRDQPDFSELPLVQEALKGSGIPLPSISDSEKKLAFTPILDPLTADELSAWYKDRVQSVISSTGMIDIALALVQHAASQGIPALDELGEELSLLAKLVYDAPQSNIINEDWTLDSWYSMDPTSVVHAYLAHASPEVLPHCISHLVMPYLYVLEAKAERIGKPDPALATRILYEYILTTSLENVAAIFEASKPTLPYGQRIISNDEDMVRVALACLYSSDILDQWTTMSGIFECLPVWNVPQDEENDIGEAGDTTITSLGVFVTPSTNQPPCTAMDLMVFLQPLHLPSLSRLLDILDVHLESGEILSRWSVAAPLRWFLQSSDNIREQRAWANRMARRAGEKDDKLQGLDDWEWLLQDMLKLTGNGESSARSAFCLLSREEVSSIFLTGLLTSDNFEIAKLMLYGHHHKLKLSQQTVEAVCLAASREFYDNASSGNYKIGDMKLAYECLEVPRPSETIAQEKEFIEATSRISSFNVSSSPGVAISPIEIRLTKDRLSLISRVLSSNDDAYKHTQVILDLGYKLGYRNDTIAEVKILAMLADTALQAEDFARAYENNERMVELVTGLRNSSQSEWDDTKVRETLEVCWIACFQLGRQPEFPDLAKKLILLCHALEFCPPDKIHDVLMVWRRLESEDIQRREEKLTRGITGKPNAVGVPRATAMGTFTGRNVASSLRARLHDFHMPSPPLLSTPDAAALATRTFKSVAANFPFGHRGRSDIDERSEGSRRTDGQDVSSQASRVFSKGIGWLIGADEAEL</sequence>
<dbReference type="OrthoDB" id="27490at2759"/>
<feature type="compositionally biased region" description="Basic and acidic residues" evidence="5">
    <location>
        <begin position="962"/>
        <end position="978"/>
    </location>
</feature>
<proteinExistence type="predicted"/>
<organism evidence="7 8">
    <name type="scientific">Pholiota conissans</name>
    <dbReference type="NCBI Taxonomy" id="109636"/>
    <lineage>
        <taxon>Eukaryota</taxon>
        <taxon>Fungi</taxon>
        <taxon>Dikarya</taxon>
        <taxon>Basidiomycota</taxon>
        <taxon>Agaricomycotina</taxon>
        <taxon>Agaricomycetes</taxon>
        <taxon>Agaricomycetidae</taxon>
        <taxon>Agaricales</taxon>
        <taxon>Agaricineae</taxon>
        <taxon>Strophariaceae</taxon>
        <taxon>Pholiota</taxon>
    </lineage>
</organism>
<protein>
    <submittedName>
        <fullName evidence="7">Sec39-domain-containing protein</fullName>
    </submittedName>
</protein>
<dbReference type="GO" id="GO:0000149">
    <property type="term" value="F:SNARE binding"/>
    <property type="evidence" value="ECO:0007669"/>
    <property type="project" value="TreeGrafter"/>
</dbReference>
<evidence type="ECO:0000256" key="3">
    <source>
        <dbReference type="ARBA" id="ARBA00022824"/>
    </source>
</evidence>
<evidence type="ECO:0000259" key="6">
    <source>
        <dbReference type="Pfam" id="PF08314"/>
    </source>
</evidence>
<dbReference type="GO" id="GO:0015031">
    <property type="term" value="P:protein transport"/>
    <property type="evidence" value="ECO:0007669"/>
    <property type="project" value="UniProtKB-KW"/>
</dbReference>
<evidence type="ECO:0000256" key="2">
    <source>
        <dbReference type="ARBA" id="ARBA00022448"/>
    </source>
</evidence>
<evidence type="ECO:0000256" key="5">
    <source>
        <dbReference type="SAM" id="MobiDB-lite"/>
    </source>
</evidence>
<feature type="region of interest" description="Disordered" evidence="5">
    <location>
        <begin position="145"/>
        <end position="170"/>
    </location>
</feature>
<dbReference type="PANTHER" id="PTHR15922">
    <property type="entry name" value="NEUROBLASTOMA-AMPLIFIED SEQUENCE"/>
    <property type="match status" value="1"/>
</dbReference>
<feature type="compositionally biased region" description="Pro residues" evidence="5">
    <location>
        <begin position="158"/>
        <end position="170"/>
    </location>
</feature>
<feature type="region of interest" description="Disordered" evidence="5">
    <location>
        <begin position="960"/>
        <end position="984"/>
    </location>
</feature>
<accession>A0A9P5YXE8</accession>
<evidence type="ECO:0000313" key="8">
    <source>
        <dbReference type="Proteomes" id="UP000807469"/>
    </source>
</evidence>
<evidence type="ECO:0000256" key="1">
    <source>
        <dbReference type="ARBA" id="ARBA00004240"/>
    </source>
</evidence>
<comment type="caution">
    <text evidence="7">The sequence shown here is derived from an EMBL/GenBank/DDBJ whole genome shotgun (WGS) entry which is preliminary data.</text>
</comment>
<dbReference type="InterPro" id="IPR013244">
    <property type="entry name" value="Sec39_domain"/>
</dbReference>
<comment type="subcellular location">
    <subcellularLocation>
        <location evidence="1">Endoplasmic reticulum</location>
    </subcellularLocation>
</comment>
<dbReference type="Proteomes" id="UP000807469">
    <property type="component" value="Unassembled WGS sequence"/>
</dbReference>
<keyword evidence="4" id="KW-0653">Protein transport</keyword>
<dbReference type="GO" id="GO:0006890">
    <property type="term" value="P:retrograde vesicle-mediated transport, Golgi to endoplasmic reticulum"/>
    <property type="evidence" value="ECO:0007669"/>
    <property type="project" value="InterPro"/>
</dbReference>
<dbReference type="EMBL" id="MU155325">
    <property type="protein sequence ID" value="KAF9475621.1"/>
    <property type="molecule type" value="Genomic_DNA"/>
</dbReference>
<dbReference type="GO" id="GO:0070939">
    <property type="term" value="C:Dsl1/NZR complex"/>
    <property type="evidence" value="ECO:0007669"/>
    <property type="project" value="TreeGrafter"/>
</dbReference>
<evidence type="ECO:0000313" key="7">
    <source>
        <dbReference type="EMBL" id="KAF9475621.1"/>
    </source>
</evidence>
<dbReference type="Pfam" id="PF08314">
    <property type="entry name" value="Sec39"/>
    <property type="match status" value="1"/>
</dbReference>
<evidence type="ECO:0000256" key="4">
    <source>
        <dbReference type="ARBA" id="ARBA00022927"/>
    </source>
</evidence>
<dbReference type="AlphaFoldDB" id="A0A9P5YXE8"/>
<name>A0A9P5YXE8_9AGAR</name>
<reference evidence="7" key="1">
    <citation type="submission" date="2020-11" db="EMBL/GenBank/DDBJ databases">
        <authorList>
            <consortium name="DOE Joint Genome Institute"/>
            <person name="Ahrendt S."/>
            <person name="Riley R."/>
            <person name="Andreopoulos W."/>
            <person name="Labutti K."/>
            <person name="Pangilinan J."/>
            <person name="Ruiz-Duenas F.J."/>
            <person name="Barrasa J.M."/>
            <person name="Sanchez-Garcia M."/>
            <person name="Camarero S."/>
            <person name="Miyauchi S."/>
            <person name="Serrano A."/>
            <person name="Linde D."/>
            <person name="Babiker R."/>
            <person name="Drula E."/>
            <person name="Ayuso-Fernandez I."/>
            <person name="Pacheco R."/>
            <person name="Padilla G."/>
            <person name="Ferreira P."/>
            <person name="Barriuso J."/>
            <person name="Kellner H."/>
            <person name="Castanera R."/>
            <person name="Alfaro M."/>
            <person name="Ramirez L."/>
            <person name="Pisabarro A.G."/>
            <person name="Kuo A."/>
            <person name="Tritt A."/>
            <person name="Lipzen A."/>
            <person name="He G."/>
            <person name="Yan M."/>
            <person name="Ng V."/>
            <person name="Cullen D."/>
            <person name="Martin F."/>
            <person name="Rosso M.-N."/>
            <person name="Henrissat B."/>
            <person name="Hibbett D."/>
            <person name="Martinez A.T."/>
            <person name="Grigoriev I.V."/>
        </authorList>
    </citation>
    <scope>NUCLEOTIDE SEQUENCE</scope>
    <source>
        <strain evidence="7">CIRM-BRFM 674</strain>
    </source>
</reference>
<dbReference type="PANTHER" id="PTHR15922:SF2">
    <property type="entry name" value="NBAS SUBUNIT OF NRZ TETHERING COMPLEX"/>
    <property type="match status" value="1"/>
</dbReference>
<keyword evidence="2" id="KW-0813">Transport</keyword>